<feature type="domain" description="UspA" evidence="4">
    <location>
        <begin position="8"/>
        <end position="147"/>
    </location>
</feature>
<proteinExistence type="inferred from homology"/>
<dbReference type="OrthoDB" id="3404132at2"/>
<evidence type="ECO:0000313" key="5">
    <source>
        <dbReference type="EMBL" id="TJZ59306.1"/>
    </source>
</evidence>
<accession>A0A4U0NWW4</accession>
<dbReference type="InterPro" id="IPR014729">
    <property type="entry name" value="Rossmann-like_a/b/a_fold"/>
</dbReference>
<dbReference type="Gene3D" id="3.40.50.620">
    <property type="entry name" value="HUPs"/>
    <property type="match status" value="2"/>
</dbReference>
<evidence type="ECO:0000313" key="6">
    <source>
        <dbReference type="Proteomes" id="UP000308697"/>
    </source>
</evidence>
<feature type="domain" description="UspA" evidence="4">
    <location>
        <begin position="160"/>
        <end position="286"/>
    </location>
</feature>
<reference evidence="5 6" key="1">
    <citation type="submission" date="2019-04" db="EMBL/GenBank/DDBJ databases">
        <title>Streptomyces piniterrae sp. nov., a heliquinomycin-producing actinomycete isolated from rhizosphere soil of Pinus yunnanensis.</title>
        <authorList>
            <person name="Zhuang X."/>
            <person name="Zhao J."/>
        </authorList>
    </citation>
    <scope>NUCLEOTIDE SEQUENCE [LARGE SCALE GENOMIC DNA]</scope>
    <source>
        <strain evidence="6">jys28</strain>
    </source>
</reference>
<dbReference type="GO" id="GO:0005524">
    <property type="term" value="F:ATP binding"/>
    <property type="evidence" value="ECO:0007669"/>
    <property type="project" value="UniProtKB-KW"/>
</dbReference>
<name>A0A4U0NWW4_9ACTN</name>
<dbReference type="Pfam" id="PF00582">
    <property type="entry name" value="Usp"/>
    <property type="match status" value="2"/>
</dbReference>
<comment type="caution">
    <text evidence="5">The sequence shown here is derived from an EMBL/GenBank/DDBJ whole genome shotgun (WGS) entry which is preliminary data.</text>
</comment>
<protein>
    <submittedName>
        <fullName evidence="5">Universal stress protein</fullName>
    </submittedName>
</protein>
<dbReference type="PRINTS" id="PR01438">
    <property type="entry name" value="UNVRSLSTRESS"/>
</dbReference>
<evidence type="ECO:0000256" key="3">
    <source>
        <dbReference type="ARBA" id="ARBA00022840"/>
    </source>
</evidence>
<dbReference type="PANTHER" id="PTHR46268">
    <property type="entry name" value="STRESS RESPONSE PROTEIN NHAX"/>
    <property type="match status" value="1"/>
</dbReference>
<keyword evidence="3" id="KW-0067">ATP-binding</keyword>
<keyword evidence="6" id="KW-1185">Reference proteome</keyword>
<comment type="similarity">
    <text evidence="1">Belongs to the universal stress protein A family.</text>
</comment>
<dbReference type="EMBL" id="SUMB01000001">
    <property type="protein sequence ID" value="TJZ59306.1"/>
    <property type="molecule type" value="Genomic_DNA"/>
</dbReference>
<sequence length="294" mass="30778">MTSHDARKPVVVGVARSVAAGRALDWAADAAASRRLPLRLVHAQEWPMGAAPKDRHDSREHLWATHFRASGQTLLDSQRERAEERHAGLEIAVELTDGRPSHVLREAAEHASLLVIGAHRASGPGEAFTFASIGQTLVGHPPCPVVLAFGSAAAEEAPGPVVVGADGSAASAPAVAFAFEEAALWGVPLRAVQVRRPSHGEWPEDVGESLADTSEGLFGWREKYPEVPVQRDVLLGHPAAKLAGAATGARCLVVGSRGHGGFRGMILGSVSRTLVHLAPCPLVVVPGQPATHLG</sequence>
<organism evidence="5 6">
    <name type="scientific">Streptomyces piniterrae</name>
    <dbReference type="NCBI Taxonomy" id="2571125"/>
    <lineage>
        <taxon>Bacteria</taxon>
        <taxon>Bacillati</taxon>
        <taxon>Actinomycetota</taxon>
        <taxon>Actinomycetes</taxon>
        <taxon>Kitasatosporales</taxon>
        <taxon>Streptomycetaceae</taxon>
        <taxon>Streptomyces</taxon>
    </lineage>
</organism>
<keyword evidence="2" id="KW-0547">Nucleotide-binding</keyword>
<dbReference type="AlphaFoldDB" id="A0A4U0NWW4"/>
<dbReference type="InterPro" id="IPR006015">
    <property type="entry name" value="Universal_stress_UspA"/>
</dbReference>
<evidence type="ECO:0000256" key="2">
    <source>
        <dbReference type="ARBA" id="ARBA00022741"/>
    </source>
</evidence>
<evidence type="ECO:0000259" key="4">
    <source>
        <dbReference type="Pfam" id="PF00582"/>
    </source>
</evidence>
<evidence type="ECO:0000256" key="1">
    <source>
        <dbReference type="ARBA" id="ARBA00008791"/>
    </source>
</evidence>
<dbReference type="Proteomes" id="UP000308697">
    <property type="component" value="Unassembled WGS sequence"/>
</dbReference>
<dbReference type="SUPFAM" id="SSF52402">
    <property type="entry name" value="Adenine nucleotide alpha hydrolases-like"/>
    <property type="match status" value="2"/>
</dbReference>
<dbReference type="InterPro" id="IPR006016">
    <property type="entry name" value="UspA"/>
</dbReference>
<gene>
    <name evidence="5" type="ORF">FCH28_04245</name>
</gene>
<dbReference type="PANTHER" id="PTHR46268:SF27">
    <property type="entry name" value="UNIVERSAL STRESS PROTEIN RV2623"/>
    <property type="match status" value="1"/>
</dbReference>